<dbReference type="KEGG" id="brs:S23_46180"/>
<feature type="compositionally biased region" description="Basic and acidic residues" evidence="1">
    <location>
        <begin position="7"/>
        <end position="21"/>
    </location>
</feature>
<name>A0AAI8QCY1_9BRAD</name>
<reference evidence="2 3" key="1">
    <citation type="journal article" date="2012" name="Microbes Environ.">
        <title>Complete genome sequence of Bradyrhizobium sp. S23321: insights into symbiosis evolution in soil oligotrophs.</title>
        <authorList>
            <person name="Okubo T."/>
            <person name="Tsukui T."/>
            <person name="Maita H."/>
            <person name="Okamoto S."/>
            <person name="Oshima K."/>
            <person name="Fujisawa T."/>
            <person name="Saito A."/>
            <person name="Futamata H."/>
            <person name="Hattori R."/>
            <person name="Shimomura Y."/>
            <person name="Haruta S."/>
            <person name="Morimoto S."/>
            <person name="Wang Y."/>
            <person name="Sakai Y."/>
            <person name="Hattori M."/>
            <person name="Aizawa S."/>
            <person name="Nagashima K.V.P."/>
            <person name="Masuda S."/>
            <person name="Hattori T."/>
            <person name="Yamashita A."/>
            <person name="Bao Z."/>
            <person name="Hayatsu M."/>
            <person name="Kajiya-Kanegae H."/>
            <person name="Yoshinaga I."/>
            <person name="Sakamoto K."/>
            <person name="Toyota K."/>
            <person name="Nakao M."/>
            <person name="Kohara M."/>
            <person name="Anda M."/>
            <person name="Niwa R."/>
            <person name="Jung-Hwan P."/>
            <person name="Sameshima-Saito R."/>
            <person name="Tokuda S."/>
            <person name="Yamamoto S."/>
            <person name="Yamamoto S."/>
            <person name="Yokoyama T."/>
            <person name="Akutsu T."/>
            <person name="Nakamura Y."/>
            <person name="Nakahira-Yanaka Y."/>
            <person name="Takada Hoshino Y."/>
            <person name="Hirakawa H."/>
            <person name="Mitsui H."/>
            <person name="Terasawa K."/>
            <person name="Itakura M."/>
            <person name="Sato S."/>
            <person name="Ikeda-Ohtsubo W."/>
            <person name="Sakakura N."/>
            <person name="Kaminuma E."/>
            <person name="Minamisawa K."/>
        </authorList>
    </citation>
    <scope>NUCLEOTIDE SEQUENCE [LARGE SCALE GENOMIC DNA]</scope>
    <source>
        <strain evidence="2 3">S23321</strain>
    </source>
</reference>
<evidence type="ECO:0000313" key="3">
    <source>
        <dbReference type="Proteomes" id="UP000007886"/>
    </source>
</evidence>
<accession>A0AAI8QCY1</accession>
<evidence type="ECO:0000256" key="1">
    <source>
        <dbReference type="SAM" id="MobiDB-lite"/>
    </source>
</evidence>
<dbReference type="AlphaFoldDB" id="A0AAI8QCY1"/>
<dbReference type="EMBL" id="AP012279">
    <property type="protein sequence ID" value="BAL77812.1"/>
    <property type="molecule type" value="Genomic_DNA"/>
</dbReference>
<organism evidence="2 3">
    <name type="scientific">Bradyrhizobium cosmicum</name>
    <dbReference type="NCBI Taxonomy" id="1404864"/>
    <lineage>
        <taxon>Bacteria</taxon>
        <taxon>Pseudomonadati</taxon>
        <taxon>Pseudomonadota</taxon>
        <taxon>Alphaproteobacteria</taxon>
        <taxon>Hyphomicrobiales</taxon>
        <taxon>Nitrobacteraceae</taxon>
        <taxon>Bradyrhizobium</taxon>
    </lineage>
</organism>
<dbReference type="Pfam" id="PF11225">
    <property type="entry name" value="DUF3024"/>
    <property type="match status" value="1"/>
</dbReference>
<keyword evidence="3" id="KW-1185">Reference proteome</keyword>
<dbReference type="RefSeq" id="WP_015687091.1">
    <property type="nucleotide sequence ID" value="NC_017082.1"/>
</dbReference>
<gene>
    <name evidence="2" type="ORF">S23_46180</name>
</gene>
<feature type="region of interest" description="Disordered" evidence="1">
    <location>
        <begin position="1"/>
        <end position="21"/>
    </location>
</feature>
<proteinExistence type="predicted"/>
<dbReference type="InterPro" id="IPR021388">
    <property type="entry name" value="DUF3024"/>
</dbReference>
<protein>
    <recommendedName>
        <fullName evidence="4">DUF3024 domain-containing protein</fullName>
    </recommendedName>
</protein>
<sequence>MNAAVLRKLDTGRPAHPNDLDRKRIERAIRSRQRYRYVSPDVTAVTGGYLVVSPCCSRNIDTEGGVIDVALLHHDAASAMWQLFRKDHNRGVWELHSSHPRLGSVTDVLNADPERVFWQ</sequence>
<evidence type="ECO:0008006" key="4">
    <source>
        <dbReference type="Google" id="ProtNLM"/>
    </source>
</evidence>
<dbReference type="Proteomes" id="UP000007886">
    <property type="component" value="Chromosome"/>
</dbReference>
<evidence type="ECO:0000313" key="2">
    <source>
        <dbReference type="EMBL" id="BAL77812.1"/>
    </source>
</evidence>